<proteinExistence type="predicted"/>
<dbReference type="STRING" id="717962.CC1_20110"/>
<dbReference type="AlphaFoldDB" id="D4J8R4"/>
<sequence>MTMSDSNEFKRHRSRALHSVFISAGRAKTAVAANRDEFKVVAMRTGIHGTTKRRIATMNHFINVFNLSLSGMKSI</sequence>
<protein>
    <submittedName>
        <fullName evidence="1">Uncharacterized protein</fullName>
    </submittedName>
</protein>
<dbReference type="HOGENOM" id="CLU_2664805_0_0_9"/>
<accession>D4J8R4</accession>
<evidence type="ECO:0000313" key="2">
    <source>
        <dbReference type="Proteomes" id="UP000008798"/>
    </source>
</evidence>
<dbReference type="Proteomes" id="UP000008798">
    <property type="component" value="Chromosome"/>
</dbReference>
<name>D4J8R4_9FIRM</name>
<organism evidence="1 2">
    <name type="scientific">Coprococcus catus GD/7</name>
    <dbReference type="NCBI Taxonomy" id="717962"/>
    <lineage>
        <taxon>Bacteria</taxon>
        <taxon>Bacillati</taxon>
        <taxon>Bacillota</taxon>
        <taxon>Clostridia</taxon>
        <taxon>Lachnospirales</taxon>
        <taxon>Lachnospiraceae</taxon>
        <taxon>Coprococcus</taxon>
    </lineage>
</organism>
<reference evidence="1 2" key="2">
    <citation type="submission" date="2010-03" db="EMBL/GenBank/DDBJ databases">
        <authorList>
            <person name="Pajon A."/>
        </authorList>
    </citation>
    <scope>NUCLEOTIDE SEQUENCE [LARGE SCALE GENOMIC DNA]</scope>
    <source>
        <strain evidence="1 2">GD/7</strain>
    </source>
</reference>
<gene>
    <name evidence="1" type="ORF">CC1_20110</name>
</gene>
<evidence type="ECO:0000313" key="1">
    <source>
        <dbReference type="EMBL" id="CBK80735.1"/>
    </source>
</evidence>
<dbReference type="KEGG" id="cct:CC1_20110"/>
<reference evidence="1 2" key="1">
    <citation type="submission" date="2010-03" db="EMBL/GenBank/DDBJ databases">
        <title>The genome sequence of Coprococcus catus GD/7.</title>
        <authorList>
            <consortium name="metaHIT consortium -- http://www.metahit.eu/"/>
            <person name="Pajon A."/>
            <person name="Turner K."/>
            <person name="Parkhill J."/>
            <person name="Duncan S."/>
            <person name="Flint H."/>
        </authorList>
    </citation>
    <scope>NUCLEOTIDE SEQUENCE [LARGE SCALE GENOMIC DNA]</scope>
    <source>
        <strain evidence="1 2">GD/7</strain>
    </source>
</reference>
<dbReference type="EMBL" id="FP929038">
    <property type="protein sequence ID" value="CBK80735.1"/>
    <property type="molecule type" value="Genomic_DNA"/>
</dbReference>